<evidence type="ECO:0000256" key="1">
    <source>
        <dbReference type="SAM" id="MobiDB-lite"/>
    </source>
</evidence>
<feature type="signal peptide" evidence="2">
    <location>
        <begin position="1"/>
        <end position="19"/>
    </location>
</feature>
<feature type="region of interest" description="Disordered" evidence="1">
    <location>
        <begin position="32"/>
        <end position="160"/>
    </location>
</feature>
<name>A0AAD9GQY4_9STRA</name>
<evidence type="ECO:0000313" key="3">
    <source>
        <dbReference type="EMBL" id="KAK1942526.1"/>
    </source>
</evidence>
<dbReference type="EMBL" id="JASMQC010000009">
    <property type="protein sequence ID" value="KAK1942526.1"/>
    <property type="molecule type" value="Genomic_DNA"/>
</dbReference>
<evidence type="ECO:0000313" key="4">
    <source>
        <dbReference type="Proteomes" id="UP001259832"/>
    </source>
</evidence>
<accession>A0AAD9GQY4</accession>
<protein>
    <recommendedName>
        <fullName evidence="5">Secreted protein</fullName>
    </recommendedName>
</protein>
<feature type="chain" id="PRO_5042260622" description="Secreted protein" evidence="2">
    <location>
        <begin position="20"/>
        <end position="160"/>
    </location>
</feature>
<feature type="compositionally biased region" description="Low complexity" evidence="1">
    <location>
        <begin position="32"/>
        <end position="43"/>
    </location>
</feature>
<feature type="compositionally biased region" description="Low complexity" evidence="1">
    <location>
        <begin position="150"/>
        <end position="160"/>
    </location>
</feature>
<gene>
    <name evidence="3" type="ORF">P3T76_006025</name>
</gene>
<organism evidence="3 4">
    <name type="scientific">Phytophthora citrophthora</name>
    <dbReference type="NCBI Taxonomy" id="4793"/>
    <lineage>
        <taxon>Eukaryota</taxon>
        <taxon>Sar</taxon>
        <taxon>Stramenopiles</taxon>
        <taxon>Oomycota</taxon>
        <taxon>Peronosporomycetes</taxon>
        <taxon>Peronosporales</taxon>
        <taxon>Peronosporaceae</taxon>
        <taxon>Phytophthora</taxon>
    </lineage>
</organism>
<dbReference type="Proteomes" id="UP001259832">
    <property type="component" value="Unassembled WGS sequence"/>
</dbReference>
<comment type="caution">
    <text evidence="3">The sequence shown here is derived from an EMBL/GenBank/DDBJ whole genome shotgun (WGS) entry which is preliminary data.</text>
</comment>
<evidence type="ECO:0008006" key="5">
    <source>
        <dbReference type="Google" id="ProtNLM"/>
    </source>
</evidence>
<dbReference type="AlphaFoldDB" id="A0AAD9GQY4"/>
<proteinExistence type="predicted"/>
<sequence length="160" mass="16984">MKFFSTLALLAIIAQCTEGHQMLRSASTKTLDFSTLSGSSSDVGSKKHKPRDGSWDGKKPPHPKGSFDGSWGGHVGGRHGPRPPKGSFDGSFDGHHKWAGSFDGSFPGPHGKWPGSFDGSFKGHGKDIPFPGKGKGKGKKKTSSSDETEQQTTQQEDGSD</sequence>
<reference evidence="3" key="1">
    <citation type="submission" date="2023-08" db="EMBL/GenBank/DDBJ databases">
        <title>Reference Genome Resource for the Citrus Pathogen Phytophthora citrophthora.</title>
        <authorList>
            <person name="Moller H."/>
            <person name="Coetzee B."/>
            <person name="Rose L.J."/>
            <person name="Van Niekerk J.M."/>
        </authorList>
    </citation>
    <scope>NUCLEOTIDE SEQUENCE</scope>
    <source>
        <strain evidence="3">STE-U-9442</strain>
    </source>
</reference>
<keyword evidence="2" id="KW-0732">Signal</keyword>
<evidence type="ECO:0000256" key="2">
    <source>
        <dbReference type="SAM" id="SignalP"/>
    </source>
</evidence>
<keyword evidence="4" id="KW-1185">Reference proteome</keyword>